<dbReference type="FunFam" id="3.30.2460.20:FF:000001">
    <property type="entry name" value="Wnt homolog"/>
    <property type="match status" value="1"/>
</dbReference>
<dbReference type="Pfam" id="PF00110">
    <property type="entry name" value="wnt"/>
    <property type="match status" value="1"/>
</dbReference>
<comment type="caution">
    <text evidence="12">The sequence shown here is derived from an EMBL/GenBank/DDBJ whole genome shotgun (WGS) entry which is preliminary data.</text>
</comment>
<dbReference type="SMART" id="SM00097">
    <property type="entry name" value="WNT1"/>
    <property type="match status" value="1"/>
</dbReference>
<evidence type="ECO:0000256" key="5">
    <source>
        <dbReference type="ARBA" id="ARBA00022530"/>
    </source>
</evidence>
<evidence type="ECO:0000256" key="1">
    <source>
        <dbReference type="ARBA" id="ARBA00004498"/>
    </source>
</evidence>
<organism evidence="12 14">
    <name type="scientific">Dinothrombium tinctorium</name>
    <dbReference type="NCBI Taxonomy" id="1965070"/>
    <lineage>
        <taxon>Eukaryota</taxon>
        <taxon>Metazoa</taxon>
        <taxon>Ecdysozoa</taxon>
        <taxon>Arthropoda</taxon>
        <taxon>Chelicerata</taxon>
        <taxon>Arachnida</taxon>
        <taxon>Acari</taxon>
        <taxon>Acariformes</taxon>
        <taxon>Trombidiformes</taxon>
        <taxon>Prostigmata</taxon>
        <taxon>Anystina</taxon>
        <taxon>Parasitengona</taxon>
        <taxon>Trombidioidea</taxon>
        <taxon>Trombidiidae</taxon>
        <taxon>Dinothrombium</taxon>
    </lineage>
</organism>
<evidence type="ECO:0000256" key="4">
    <source>
        <dbReference type="ARBA" id="ARBA00022525"/>
    </source>
</evidence>
<dbReference type="EMBL" id="NCKU01004852">
    <property type="protein sequence ID" value="RWS05356.1"/>
    <property type="molecule type" value="Genomic_DNA"/>
</dbReference>
<dbReference type="InterPro" id="IPR018161">
    <property type="entry name" value="Wnt_CS"/>
</dbReference>
<evidence type="ECO:0000313" key="11">
    <source>
        <dbReference type="EMBL" id="RWS05149.1"/>
    </source>
</evidence>
<evidence type="ECO:0000313" key="14">
    <source>
        <dbReference type="Proteomes" id="UP000285301"/>
    </source>
</evidence>
<dbReference type="Gene3D" id="3.30.2460.20">
    <property type="match status" value="1"/>
</dbReference>
<dbReference type="GO" id="GO:0005615">
    <property type="term" value="C:extracellular space"/>
    <property type="evidence" value="ECO:0007669"/>
    <property type="project" value="TreeGrafter"/>
</dbReference>
<dbReference type="InterPro" id="IPR043158">
    <property type="entry name" value="Wnt_C"/>
</dbReference>
<keyword evidence="3 10" id="KW-0217">Developmental protein</keyword>
<evidence type="ECO:0000256" key="9">
    <source>
        <dbReference type="ARBA" id="ARBA00023288"/>
    </source>
</evidence>
<evidence type="ECO:0000313" key="13">
    <source>
        <dbReference type="EMBL" id="RWS10576.1"/>
    </source>
</evidence>
<keyword evidence="14" id="KW-1185">Reference proteome</keyword>
<dbReference type="EMBL" id="NCKU01004992">
    <property type="protein sequence ID" value="RWS05149.1"/>
    <property type="molecule type" value="Genomic_DNA"/>
</dbReference>
<keyword evidence="4" id="KW-0964">Secreted</keyword>
<dbReference type="GO" id="GO:0005125">
    <property type="term" value="F:cytokine activity"/>
    <property type="evidence" value="ECO:0007669"/>
    <property type="project" value="TreeGrafter"/>
</dbReference>
<dbReference type="PROSITE" id="PS00246">
    <property type="entry name" value="WNT1"/>
    <property type="match status" value="1"/>
</dbReference>
<name>A0A3S4QMG9_9ACAR</name>
<dbReference type="GO" id="GO:0045165">
    <property type="term" value="P:cell fate commitment"/>
    <property type="evidence" value="ECO:0007669"/>
    <property type="project" value="TreeGrafter"/>
</dbReference>
<keyword evidence="9" id="KW-0449">Lipoprotein</keyword>
<dbReference type="OrthoDB" id="6495905at2759"/>
<evidence type="ECO:0000256" key="3">
    <source>
        <dbReference type="ARBA" id="ARBA00022473"/>
    </source>
</evidence>
<proteinExistence type="inferred from homology"/>
<dbReference type="EMBL" id="NCKU01002049">
    <property type="protein sequence ID" value="RWS10576.1"/>
    <property type="molecule type" value="Genomic_DNA"/>
</dbReference>
<keyword evidence="7" id="KW-1015">Disulfide bond</keyword>
<dbReference type="InterPro" id="IPR005817">
    <property type="entry name" value="Wnt"/>
</dbReference>
<dbReference type="GO" id="GO:0030182">
    <property type="term" value="P:neuron differentiation"/>
    <property type="evidence" value="ECO:0007669"/>
    <property type="project" value="TreeGrafter"/>
</dbReference>
<reference evidence="12" key="2">
    <citation type="submission" date="2018-11" db="EMBL/GenBank/DDBJ databases">
        <title>Trombidioid mite genomics.</title>
        <authorList>
            <person name="Dong X."/>
        </authorList>
    </citation>
    <scope>NUCLEOTIDE SEQUENCE</scope>
    <source>
        <strain evidence="12">UoL-WK</strain>
    </source>
</reference>
<dbReference type="Proteomes" id="UP000285301">
    <property type="component" value="Unassembled WGS sequence"/>
</dbReference>
<evidence type="ECO:0000256" key="10">
    <source>
        <dbReference type="RuleBase" id="RU003500"/>
    </source>
</evidence>
<reference evidence="12 14" key="1">
    <citation type="journal article" date="2018" name="Gigascience">
        <title>Genomes of trombidid mites reveal novel predicted allergens and laterally-transferred genes associated with secondary metabolism.</title>
        <authorList>
            <person name="Dong X."/>
            <person name="Chaisiri K."/>
            <person name="Xia D."/>
            <person name="Armstrong S.D."/>
            <person name="Fang Y."/>
            <person name="Donnelly M.J."/>
            <person name="Kadowaki T."/>
            <person name="McGarry J.W."/>
            <person name="Darby A.C."/>
            <person name="Makepeace B.L."/>
        </authorList>
    </citation>
    <scope>NUCLEOTIDE SEQUENCE [LARGE SCALE GENOMIC DNA]</scope>
    <source>
        <strain evidence="12">UoL-WK</strain>
    </source>
</reference>
<dbReference type="GO" id="GO:0000902">
    <property type="term" value="P:cell morphogenesis"/>
    <property type="evidence" value="ECO:0007669"/>
    <property type="project" value="UniProtKB-ARBA"/>
</dbReference>
<evidence type="ECO:0000256" key="6">
    <source>
        <dbReference type="ARBA" id="ARBA00022687"/>
    </source>
</evidence>
<dbReference type="PANTHER" id="PTHR12027">
    <property type="entry name" value="WNT RELATED"/>
    <property type="match status" value="1"/>
</dbReference>
<dbReference type="GO" id="GO:0060070">
    <property type="term" value="P:canonical Wnt signaling pathway"/>
    <property type="evidence" value="ECO:0007669"/>
    <property type="project" value="TreeGrafter"/>
</dbReference>
<dbReference type="PRINTS" id="PR01349">
    <property type="entry name" value="WNTPROTEIN"/>
</dbReference>
<dbReference type="GO" id="GO:0005109">
    <property type="term" value="F:frizzled binding"/>
    <property type="evidence" value="ECO:0007669"/>
    <property type="project" value="TreeGrafter"/>
</dbReference>
<gene>
    <name evidence="11" type="ORF">B4U79_08495</name>
    <name evidence="12" type="ORF">B4U79_11864</name>
    <name evidence="13" type="ORF">B4U79_12423</name>
</gene>
<comment type="similarity">
    <text evidence="2 10">Belongs to the Wnt family.</text>
</comment>
<sequence length="377" mass="42420">MDSVRVGAEMAVRECQTQFRNRRWNCSSLVNVFGKMLNEGTREAAFVHAITSAGVSHAVTRVCSTGQLLKCGCDRSTYGPAIDFQWAGQISCDLFSEVIDARLNKFTHKSCIDFTGCSDNVNFGTAFSKTFVDARDLKAARSKKPTFNSARALVNLHNNEAGRKAISRHMKIDCKCHGVSGSCELKTCWRALPSFRFVGNLLKEKFDSATEVQVLIPEAGKSNAILQPRVKQTADANSESNQNTMKISQHSKVIHPRYSPETFQTLFSLRTQRSRKQRPKLLPLNPKFKQHTDTDLVYLHSSPDYCERDENYGSYGTHGRVCNRTSHAIDGCDLLCCGRGYNTKIERVKERCNCKFYWCCQVECDECIKSVEINSCL</sequence>
<keyword evidence="5" id="KW-0272">Extracellular matrix</keyword>
<accession>A0A3S4QMG9</accession>
<dbReference type="GO" id="GO:0007517">
    <property type="term" value="P:muscle organ development"/>
    <property type="evidence" value="ECO:0007669"/>
    <property type="project" value="UniProtKB-ARBA"/>
</dbReference>
<evidence type="ECO:0000256" key="2">
    <source>
        <dbReference type="ARBA" id="ARBA00005683"/>
    </source>
</evidence>
<evidence type="ECO:0000256" key="7">
    <source>
        <dbReference type="ARBA" id="ARBA00023157"/>
    </source>
</evidence>
<protein>
    <recommendedName>
        <fullName evidence="10">Protein Wnt</fullName>
    </recommendedName>
</protein>
<evidence type="ECO:0000313" key="12">
    <source>
        <dbReference type="EMBL" id="RWS05356.1"/>
    </source>
</evidence>
<dbReference type="PANTHER" id="PTHR12027:SF101">
    <property type="entry name" value="PROTEIN WNT-4"/>
    <property type="match status" value="1"/>
</dbReference>
<evidence type="ECO:0000256" key="8">
    <source>
        <dbReference type="ARBA" id="ARBA00023180"/>
    </source>
</evidence>
<keyword evidence="6 10" id="KW-0879">Wnt signaling pathway</keyword>
<dbReference type="STRING" id="1965070.A0A3S4QMG9"/>
<dbReference type="AlphaFoldDB" id="A0A3S4QMG9"/>
<keyword evidence="8" id="KW-0325">Glycoprotein</keyword>
<comment type="subcellular location">
    <subcellularLocation>
        <location evidence="1 10">Secreted</location>
        <location evidence="1 10">Extracellular space</location>
        <location evidence="1 10">Extracellular matrix</location>
    </subcellularLocation>
</comment>
<comment type="function">
    <text evidence="10">Ligand for members of the frizzled family of seven transmembrane receptors.</text>
</comment>